<evidence type="ECO:0000313" key="1">
    <source>
        <dbReference type="EMBL" id="KRL98674.1"/>
    </source>
</evidence>
<dbReference type="Gene3D" id="3.90.550.20">
    <property type="match status" value="1"/>
</dbReference>
<accession>A0A0R1V6G1</accession>
<sequence length="309" mass="37486">MLILSRKFITFKWEYRISYLMMRLHCPVQLCRLYNEHRHRRVLKYISAYLNDSLKELETNDEEEIQNSSEKCIWVFWWQGYKAMPDVVKACINSIKKHANQHKVIIISRSNFKEYIKLDPRIYHKILEGYFSLAHVSDIFRFNLLRHYGGLWMDATLFVNRDLSDQYFNDNFYTSGKYEEKYEFNISDGKWTEFLIGGNKQSKLFSFIDIFFKNYCSVEDNFIDYFLADYVLFYAYKMNIGEFRTYIDENVVNRNQEIFSLLHLFMQDKPFDKNEFSKITNKNDIFKLSYKKKFLGNMKNGGYYKKMIN</sequence>
<dbReference type="PATRIC" id="fig|1423801.4.peg.490"/>
<dbReference type="Proteomes" id="UP000051166">
    <property type="component" value="Unassembled WGS sequence"/>
</dbReference>
<comment type="caution">
    <text evidence="1">The sequence shown here is derived from an EMBL/GenBank/DDBJ whole genome shotgun (WGS) entry which is preliminary data.</text>
</comment>
<dbReference type="Pfam" id="PF05704">
    <property type="entry name" value="Caps_synth"/>
    <property type="match status" value="1"/>
</dbReference>
<evidence type="ECO:0008006" key="3">
    <source>
        <dbReference type="Google" id="ProtNLM"/>
    </source>
</evidence>
<dbReference type="SUPFAM" id="SSF53448">
    <property type="entry name" value="Nucleotide-diphospho-sugar transferases"/>
    <property type="match status" value="1"/>
</dbReference>
<gene>
    <name evidence="1" type="ORF">FD50_GL000481</name>
</gene>
<keyword evidence="2" id="KW-1185">Reference proteome</keyword>
<dbReference type="EMBL" id="AZFQ01000036">
    <property type="protein sequence ID" value="KRL98674.1"/>
    <property type="molecule type" value="Genomic_DNA"/>
</dbReference>
<name>A0A0R1V6G1_9LACO</name>
<reference evidence="1 2" key="1">
    <citation type="journal article" date="2015" name="Genome Announc.">
        <title>Expanding the biotechnology potential of lactobacilli through comparative genomics of 213 strains and associated genera.</title>
        <authorList>
            <person name="Sun Z."/>
            <person name="Harris H.M."/>
            <person name="McCann A."/>
            <person name="Guo C."/>
            <person name="Argimon S."/>
            <person name="Zhang W."/>
            <person name="Yang X."/>
            <person name="Jeffery I.B."/>
            <person name="Cooney J.C."/>
            <person name="Kagawa T.F."/>
            <person name="Liu W."/>
            <person name="Song Y."/>
            <person name="Salvetti E."/>
            <person name="Wrobel A."/>
            <person name="Rasinkangas P."/>
            <person name="Parkhill J."/>
            <person name="Rea M.C."/>
            <person name="O'Sullivan O."/>
            <person name="Ritari J."/>
            <person name="Douillard F.P."/>
            <person name="Paul Ross R."/>
            <person name="Yang R."/>
            <person name="Briner A.E."/>
            <person name="Felis G.E."/>
            <person name="de Vos W.M."/>
            <person name="Barrangou R."/>
            <person name="Klaenhammer T.R."/>
            <person name="Caufield P.W."/>
            <person name="Cui Y."/>
            <person name="Zhang H."/>
            <person name="O'Toole P.W."/>
        </authorList>
    </citation>
    <scope>NUCLEOTIDE SEQUENCE [LARGE SCALE GENOMIC DNA]</scope>
    <source>
        <strain evidence="1 2">DSM 16230</strain>
    </source>
</reference>
<dbReference type="GO" id="GO:0016757">
    <property type="term" value="F:glycosyltransferase activity"/>
    <property type="evidence" value="ECO:0007669"/>
    <property type="project" value="InterPro"/>
</dbReference>
<dbReference type="STRING" id="1423801.FD50_GL000481"/>
<protein>
    <recommendedName>
        <fullName evidence="3">Capsular polysaccharide synthesis protein</fullName>
    </recommendedName>
</protein>
<dbReference type="InterPro" id="IPR029044">
    <property type="entry name" value="Nucleotide-diphossugar_trans"/>
</dbReference>
<dbReference type="InterPro" id="IPR008441">
    <property type="entry name" value="AfumC-like_glycosyl_Trfase"/>
</dbReference>
<organism evidence="1 2">
    <name type="scientific">Liquorilactobacillus satsumensis DSM 16230 = JCM 12392</name>
    <dbReference type="NCBI Taxonomy" id="1423801"/>
    <lineage>
        <taxon>Bacteria</taxon>
        <taxon>Bacillati</taxon>
        <taxon>Bacillota</taxon>
        <taxon>Bacilli</taxon>
        <taxon>Lactobacillales</taxon>
        <taxon>Lactobacillaceae</taxon>
        <taxon>Liquorilactobacillus</taxon>
    </lineage>
</organism>
<proteinExistence type="predicted"/>
<dbReference type="AlphaFoldDB" id="A0A0R1V6G1"/>
<evidence type="ECO:0000313" key="2">
    <source>
        <dbReference type="Proteomes" id="UP000051166"/>
    </source>
</evidence>